<reference evidence="5" key="1">
    <citation type="submission" date="2021-05" db="EMBL/GenBank/DDBJ databases">
        <authorList>
            <person name="Pietrasiak N."/>
            <person name="Ward R."/>
            <person name="Stajich J.E."/>
            <person name="Kurbessoian T."/>
        </authorList>
    </citation>
    <scope>NUCLEOTIDE SEQUENCE</scope>
    <source>
        <strain evidence="5">UHER 2000/2452</strain>
    </source>
</reference>
<reference evidence="5" key="2">
    <citation type="journal article" date="2022" name="Microbiol. Resour. Announc.">
        <title>Metagenome Sequencing to Explore Phylogenomics of Terrestrial Cyanobacteria.</title>
        <authorList>
            <person name="Ward R.D."/>
            <person name="Stajich J.E."/>
            <person name="Johansen J.R."/>
            <person name="Huntemann M."/>
            <person name="Clum A."/>
            <person name="Foster B."/>
            <person name="Foster B."/>
            <person name="Roux S."/>
            <person name="Palaniappan K."/>
            <person name="Varghese N."/>
            <person name="Mukherjee S."/>
            <person name="Reddy T.B.K."/>
            <person name="Daum C."/>
            <person name="Copeland A."/>
            <person name="Chen I.A."/>
            <person name="Ivanova N.N."/>
            <person name="Kyrpides N.C."/>
            <person name="Shapiro N."/>
            <person name="Eloe-Fadrosh E.A."/>
            <person name="Pietrasiak N."/>
        </authorList>
    </citation>
    <scope>NUCLEOTIDE SEQUENCE</scope>
    <source>
        <strain evidence="5">UHER 2000/2452</strain>
    </source>
</reference>
<protein>
    <submittedName>
        <fullName evidence="5">Photosystem II protein PsbQ</fullName>
    </submittedName>
</protein>
<comment type="subcellular location">
    <subcellularLocation>
        <location evidence="1">Membrane</location>
    </subcellularLocation>
</comment>
<evidence type="ECO:0000256" key="2">
    <source>
        <dbReference type="ARBA" id="ARBA00023078"/>
    </source>
</evidence>
<organism evidence="5 6">
    <name type="scientific">Drouetiella hepatica Uher 2000/2452</name>
    <dbReference type="NCBI Taxonomy" id="904376"/>
    <lineage>
        <taxon>Bacteria</taxon>
        <taxon>Bacillati</taxon>
        <taxon>Cyanobacteriota</taxon>
        <taxon>Cyanophyceae</taxon>
        <taxon>Oculatellales</taxon>
        <taxon>Oculatellaceae</taxon>
        <taxon>Drouetiella</taxon>
    </lineage>
</organism>
<dbReference type="GO" id="GO:0005509">
    <property type="term" value="F:calcium ion binding"/>
    <property type="evidence" value="ECO:0007669"/>
    <property type="project" value="InterPro"/>
</dbReference>
<dbReference type="InterPro" id="IPR017487">
    <property type="entry name" value="PSII_PsbQ_cyanobac"/>
</dbReference>
<dbReference type="PROSITE" id="PS51257">
    <property type="entry name" value="PROKAR_LIPOPROTEIN"/>
    <property type="match status" value="1"/>
</dbReference>
<feature type="chain" id="PRO_5038096711" evidence="4">
    <location>
        <begin position="30"/>
        <end position="147"/>
    </location>
</feature>
<keyword evidence="3" id="KW-0472">Membrane</keyword>
<dbReference type="GO" id="GO:0019898">
    <property type="term" value="C:extrinsic component of membrane"/>
    <property type="evidence" value="ECO:0007669"/>
    <property type="project" value="InterPro"/>
</dbReference>
<sequence>MRRFRSILALCLVLVATLLVSCGSPTPVAKGPLYSDIQLTQIQKSAADIQELRDRLIELPPMIQANKWVDVGTFIHGPLGELRAKMARLSRTLVPEAQASAAKAAKDVFGHLNAIDEAAQAQDIQKALRNYNEALKDFDAFFKVIPG</sequence>
<evidence type="ECO:0000256" key="1">
    <source>
        <dbReference type="ARBA" id="ARBA00004370"/>
    </source>
</evidence>
<feature type="signal peptide" evidence="4">
    <location>
        <begin position="1"/>
        <end position="29"/>
    </location>
</feature>
<dbReference type="EMBL" id="JAHHHD010000039">
    <property type="protein sequence ID" value="MBW4661525.1"/>
    <property type="molecule type" value="Genomic_DNA"/>
</dbReference>
<evidence type="ECO:0000313" key="5">
    <source>
        <dbReference type="EMBL" id="MBW4661525.1"/>
    </source>
</evidence>
<proteinExistence type="predicted"/>
<evidence type="ECO:0000256" key="3">
    <source>
        <dbReference type="ARBA" id="ARBA00023136"/>
    </source>
</evidence>
<dbReference type="SUPFAM" id="SSF101112">
    <property type="entry name" value="Oxygen-evolving enhancer protein 3"/>
    <property type="match status" value="1"/>
</dbReference>
<name>A0A951QFA9_9CYAN</name>
<accession>A0A951QFA9</accession>
<evidence type="ECO:0000256" key="4">
    <source>
        <dbReference type="SAM" id="SignalP"/>
    </source>
</evidence>
<dbReference type="Proteomes" id="UP000757435">
    <property type="component" value="Unassembled WGS sequence"/>
</dbReference>
<evidence type="ECO:0000313" key="6">
    <source>
        <dbReference type="Proteomes" id="UP000757435"/>
    </source>
</evidence>
<dbReference type="Gene3D" id="1.20.120.290">
    <property type="entry name" value="Oxygen-evolving enhancer protein 3 (PsbQ), four-helix up-down bundle"/>
    <property type="match status" value="1"/>
</dbReference>
<dbReference type="Pfam" id="PF05757">
    <property type="entry name" value="PsbQ"/>
    <property type="match status" value="1"/>
</dbReference>
<keyword evidence="4" id="KW-0732">Signal</keyword>
<dbReference type="AlphaFoldDB" id="A0A951QFA9"/>
<dbReference type="NCBIfam" id="TIGR03042">
    <property type="entry name" value="PS_II_psbQ_bact"/>
    <property type="match status" value="1"/>
</dbReference>
<dbReference type="GO" id="GO:0015979">
    <property type="term" value="P:photosynthesis"/>
    <property type="evidence" value="ECO:0007669"/>
    <property type="project" value="InterPro"/>
</dbReference>
<dbReference type="GO" id="GO:0009654">
    <property type="term" value="C:photosystem II oxygen evolving complex"/>
    <property type="evidence" value="ECO:0007669"/>
    <property type="project" value="InterPro"/>
</dbReference>
<comment type="caution">
    <text evidence="5">The sequence shown here is derived from an EMBL/GenBank/DDBJ whole genome shotgun (WGS) entry which is preliminary data.</text>
</comment>
<keyword evidence="2" id="KW-0793">Thylakoid</keyword>
<dbReference type="InterPro" id="IPR023222">
    <property type="entry name" value="PsbQ-like_dom_sf"/>
</dbReference>
<dbReference type="InterPro" id="IPR008797">
    <property type="entry name" value="PSII_PsbQ"/>
</dbReference>
<gene>
    <name evidence="5" type="primary">psbQ</name>
    <name evidence="5" type="ORF">KME15_22880</name>
</gene>